<dbReference type="RefSeq" id="WP_010619297.1">
    <property type="nucleotide sequence ID" value="NZ_CP042371.1"/>
</dbReference>
<proteinExistence type="predicted"/>
<sequence>MQIRIMEPKDNVAMKHILQACLRDAHLDKPGTAYFDPQLDELAEYYEELPHAAYWVAVNEQKEVVGGCGIGPLDRTTGICELQKLYIDKQARGQGLSKKLLEKSATYARQDGYQKMYIVTDSRLPIANKLYQKYQFEQLKQPLPQDLHPGCDTWYFRDLDLTVGK</sequence>
<dbReference type="AlphaFoldDB" id="A0A4R5NUK1"/>
<dbReference type="InterPro" id="IPR000182">
    <property type="entry name" value="GNAT_dom"/>
</dbReference>
<name>A0A4R5NUK1_9LACO</name>
<dbReference type="EMBL" id="PUFO01000006">
    <property type="protein sequence ID" value="TDG80800.1"/>
    <property type="molecule type" value="Genomic_DNA"/>
</dbReference>
<dbReference type="InterPro" id="IPR050769">
    <property type="entry name" value="NAT_camello-type"/>
</dbReference>
<keyword evidence="1" id="KW-0808">Transferase</keyword>
<dbReference type="PANTHER" id="PTHR13947">
    <property type="entry name" value="GNAT FAMILY N-ACETYLTRANSFERASE"/>
    <property type="match status" value="1"/>
</dbReference>
<organism evidence="3 4">
    <name type="scientific">Secundilactobacillus malefermentans</name>
    <dbReference type="NCBI Taxonomy" id="176292"/>
    <lineage>
        <taxon>Bacteria</taxon>
        <taxon>Bacillati</taxon>
        <taxon>Bacillota</taxon>
        <taxon>Bacilli</taxon>
        <taxon>Lactobacillales</taxon>
        <taxon>Lactobacillaceae</taxon>
        <taxon>Secundilactobacillus</taxon>
    </lineage>
</organism>
<dbReference type="Pfam" id="PF00583">
    <property type="entry name" value="Acetyltransf_1"/>
    <property type="match status" value="1"/>
</dbReference>
<gene>
    <name evidence="3" type="ORF">C5L31_002048</name>
</gene>
<dbReference type="PANTHER" id="PTHR13947:SF37">
    <property type="entry name" value="LD18367P"/>
    <property type="match status" value="1"/>
</dbReference>
<protein>
    <recommendedName>
        <fullName evidence="2">N-acetyltransferase domain-containing protein</fullName>
    </recommendedName>
</protein>
<dbReference type="PROSITE" id="PS51186">
    <property type="entry name" value="GNAT"/>
    <property type="match status" value="1"/>
</dbReference>
<reference evidence="3 4" key="1">
    <citation type="journal article" date="2019" name="Appl. Microbiol. Biotechnol.">
        <title>Uncovering carbohydrate metabolism through a genotype-phenotype association study of 56 lactic acid bacteria genomes.</title>
        <authorList>
            <person name="Buron-Moles G."/>
            <person name="Chailyan A."/>
            <person name="Dolejs I."/>
            <person name="Forster J."/>
            <person name="Miks M.H."/>
        </authorList>
    </citation>
    <scope>NUCLEOTIDE SEQUENCE [LARGE SCALE GENOMIC DNA]</scope>
    <source>
        <strain evidence="3 4">ATCC 49373</strain>
    </source>
</reference>
<dbReference type="CDD" id="cd04301">
    <property type="entry name" value="NAT_SF"/>
    <property type="match status" value="1"/>
</dbReference>
<evidence type="ECO:0000256" key="1">
    <source>
        <dbReference type="ARBA" id="ARBA00022679"/>
    </source>
</evidence>
<dbReference type="Gene3D" id="3.40.630.30">
    <property type="match status" value="1"/>
</dbReference>
<evidence type="ECO:0000259" key="2">
    <source>
        <dbReference type="PROSITE" id="PS51186"/>
    </source>
</evidence>
<feature type="domain" description="N-acetyltransferase" evidence="2">
    <location>
        <begin position="1"/>
        <end position="160"/>
    </location>
</feature>
<dbReference type="GO" id="GO:0008080">
    <property type="term" value="F:N-acetyltransferase activity"/>
    <property type="evidence" value="ECO:0007669"/>
    <property type="project" value="InterPro"/>
</dbReference>
<accession>A0A4R5NUK1</accession>
<evidence type="ECO:0000313" key="3">
    <source>
        <dbReference type="EMBL" id="TDG80800.1"/>
    </source>
</evidence>
<dbReference type="InterPro" id="IPR016181">
    <property type="entry name" value="Acyl_CoA_acyltransferase"/>
</dbReference>
<dbReference type="SUPFAM" id="SSF55729">
    <property type="entry name" value="Acyl-CoA N-acyltransferases (Nat)"/>
    <property type="match status" value="1"/>
</dbReference>
<evidence type="ECO:0000313" key="4">
    <source>
        <dbReference type="Proteomes" id="UP000294854"/>
    </source>
</evidence>
<keyword evidence="4" id="KW-1185">Reference proteome</keyword>
<dbReference type="Proteomes" id="UP000294854">
    <property type="component" value="Unassembled WGS sequence"/>
</dbReference>
<comment type="caution">
    <text evidence="3">The sequence shown here is derived from an EMBL/GenBank/DDBJ whole genome shotgun (WGS) entry which is preliminary data.</text>
</comment>
<dbReference type="STRING" id="1122149.FD44_GL001776"/>